<evidence type="ECO:0000313" key="1">
    <source>
        <dbReference type="EMBL" id="SVE17606.1"/>
    </source>
</evidence>
<sequence length="53" mass="5558">MLNRRSFLNRGAVGFTAATTVAATGLQAAPAKSAAIGGYDYRLPTFKKGSRLL</sequence>
<gene>
    <name evidence="1" type="ORF">METZ01_LOCUS470460</name>
</gene>
<dbReference type="EMBL" id="UINC01199264">
    <property type="protein sequence ID" value="SVE17606.1"/>
    <property type="molecule type" value="Genomic_DNA"/>
</dbReference>
<dbReference type="AlphaFoldDB" id="A0A383BBQ7"/>
<accession>A0A383BBQ7</accession>
<proteinExistence type="predicted"/>
<name>A0A383BBQ7_9ZZZZ</name>
<dbReference type="PROSITE" id="PS51318">
    <property type="entry name" value="TAT"/>
    <property type="match status" value="1"/>
</dbReference>
<feature type="non-terminal residue" evidence="1">
    <location>
        <position position="53"/>
    </location>
</feature>
<dbReference type="InterPro" id="IPR006311">
    <property type="entry name" value="TAT_signal"/>
</dbReference>
<reference evidence="1" key="1">
    <citation type="submission" date="2018-05" db="EMBL/GenBank/DDBJ databases">
        <authorList>
            <person name="Lanie J.A."/>
            <person name="Ng W.-L."/>
            <person name="Kazmierczak K.M."/>
            <person name="Andrzejewski T.M."/>
            <person name="Davidsen T.M."/>
            <person name="Wayne K.J."/>
            <person name="Tettelin H."/>
            <person name="Glass J.I."/>
            <person name="Rusch D."/>
            <person name="Podicherti R."/>
            <person name="Tsui H.-C.T."/>
            <person name="Winkler M.E."/>
        </authorList>
    </citation>
    <scope>NUCLEOTIDE SEQUENCE</scope>
</reference>
<protein>
    <submittedName>
        <fullName evidence="1">Uncharacterized protein</fullName>
    </submittedName>
</protein>
<organism evidence="1">
    <name type="scientific">marine metagenome</name>
    <dbReference type="NCBI Taxonomy" id="408172"/>
    <lineage>
        <taxon>unclassified sequences</taxon>
        <taxon>metagenomes</taxon>
        <taxon>ecological metagenomes</taxon>
    </lineage>
</organism>